<accession>A0AAD7WW04</accession>
<evidence type="ECO:0000313" key="1">
    <source>
        <dbReference type="EMBL" id="KAJ8411312.1"/>
    </source>
</evidence>
<reference evidence="1" key="1">
    <citation type="journal article" date="2023" name="Science">
        <title>Genome structures resolve the early diversification of teleost fishes.</title>
        <authorList>
            <person name="Parey E."/>
            <person name="Louis A."/>
            <person name="Montfort J."/>
            <person name="Bouchez O."/>
            <person name="Roques C."/>
            <person name="Iampietro C."/>
            <person name="Lluch J."/>
            <person name="Castinel A."/>
            <person name="Donnadieu C."/>
            <person name="Desvignes T."/>
            <person name="Floi Bucao C."/>
            <person name="Jouanno E."/>
            <person name="Wen M."/>
            <person name="Mejri S."/>
            <person name="Dirks R."/>
            <person name="Jansen H."/>
            <person name="Henkel C."/>
            <person name="Chen W.J."/>
            <person name="Zahm M."/>
            <person name="Cabau C."/>
            <person name="Klopp C."/>
            <person name="Thompson A.W."/>
            <person name="Robinson-Rechavi M."/>
            <person name="Braasch I."/>
            <person name="Lecointre G."/>
            <person name="Bobe J."/>
            <person name="Postlethwait J.H."/>
            <person name="Berthelot C."/>
            <person name="Roest Crollius H."/>
            <person name="Guiguen Y."/>
        </authorList>
    </citation>
    <scope>NUCLEOTIDE SEQUENCE</scope>
    <source>
        <strain evidence="1">NC1722</strain>
    </source>
</reference>
<dbReference type="AlphaFoldDB" id="A0AAD7WW04"/>
<name>A0AAD7WW04_9TELE</name>
<sequence length="144" mass="16506">MIPRAAKMRRGGVQERTGLDLLEQICPVGVFRTQSVGFGGADQWEGIDPMGKLGRSTTHRIPLFCWRPEIIQLIQCLLPKDCERVPMMPHYCPLWRRRGRVLEVSDQWMPDANPRPLSPPLPRTCLPMCPMAFYSYVMVDHGLM</sequence>
<evidence type="ECO:0000313" key="2">
    <source>
        <dbReference type="Proteomes" id="UP001221898"/>
    </source>
</evidence>
<dbReference type="EMBL" id="JAINUG010000023">
    <property type="protein sequence ID" value="KAJ8411312.1"/>
    <property type="molecule type" value="Genomic_DNA"/>
</dbReference>
<protein>
    <submittedName>
        <fullName evidence="1">Uncharacterized protein</fullName>
    </submittedName>
</protein>
<gene>
    <name evidence="1" type="ORF">AAFF_G00173180</name>
</gene>
<keyword evidence="2" id="KW-1185">Reference proteome</keyword>
<comment type="caution">
    <text evidence="1">The sequence shown here is derived from an EMBL/GenBank/DDBJ whole genome shotgun (WGS) entry which is preliminary data.</text>
</comment>
<proteinExistence type="predicted"/>
<dbReference type="Proteomes" id="UP001221898">
    <property type="component" value="Unassembled WGS sequence"/>
</dbReference>
<organism evidence="1 2">
    <name type="scientific">Aldrovandia affinis</name>
    <dbReference type="NCBI Taxonomy" id="143900"/>
    <lineage>
        <taxon>Eukaryota</taxon>
        <taxon>Metazoa</taxon>
        <taxon>Chordata</taxon>
        <taxon>Craniata</taxon>
        <taxon>Vertebrata</taxon>
        <taxon>Euteleostomi</taxon>
        <taxon>Actinopterygii</taxon>
        <taxon>Neopterygii</taxon>
        <taxon>Teleostei</taxon>
        <taxon>Notacanthiformes</taxon>
        <taxon>Halosauridae</taxon>
        <taxon>Aldrovandia</taxon>
    </lineage>
</organism>